<keyword evidence="23" id="KW-1185">Reference proteome</keyword>
<dbReference type="PANTHER" id="PTHR14865">
    <property type="entry name" value="CST COMPLEX SUBUNIT CTC1"/>
    <property type="match status" value="1"/>
</dbReference>
<evidence type="ECO:0000256" key="20">
    <source>
        <dbReference type="SAM" id="MobiDB-lite"/>
    </source>
</evidence>
<dbReference type="InterPro" id="IPR042617">
    <property type="entry name" value="CTC1-like"/>
</dbReference>
<dbReference type="PRINTS" id="PR00461">
    <property type="entry name" value="PLPEROXIDASE"/>
</dbReference>
<accession>A0A7J7LLZ2</accession>
<reference evidence="22 23" key="1">
    <citation type="journal article" date="2020" name="IScience">
        <title>Genome Sequencing of the Endangered Kingdonia uniflora (Circaeasteraceae, Ranunculales) Reveals Potential Mechanisms of Evolutionary Specialization.</title>
        <authorList>
            <person name="Sun Y."/>
            <person name="Deng T."/>
            <person name="Zhang A."/>
            <person name="Moore M.J."/>
            <person name="Landis J.B."/>
            <person name="Lin N."/>
            <person name="Zhang H."/>
            <person name="Zhang X."/>
            <person name="Huang J."/>
            <person name="Zhang X."/>
            <person name="Sun H."/>
            <person name="Wang H."/>
        </authorList>
    </citation>
    <scope>NUCLEOTIDE SEQUENCE [LARGE SCALE GENOMIC DNA]</scope>
    <source>
        <strain evidence="22">TB1705</strain>
        <tissue evidence="22">Leaf</tissue>
    </source>
</reference>
<dbReference type="PROSITE" id="PS50873">
    <property type="entry name" value="PEROXIDASE_4"/>
    <property type="match status" value="1"/>
</dbReference>
<dbReference type="GO" id="GO:0140825">
    <property type="term" value="F:lactoperoxidase activity"/>
    <property type="evidence" value="ECO:0007669"/>
    <property type="project" value="UniProtKB-EC"/>
</dbReference>
<dbReference type="GO" id="GO:0003697">
    <property type="term" value="F:single-stranded DNA binding"/>
    <property type="evidence" value="ECO:0007669"/>
    <property type="project" value="TreeGrafter"/>
</dbReference>
<dbReference type="GO" id="GO:1990879">
    <property type="term" value="C:CST complex"/>
    <property type="evidence" value="ECO:0007669"/>
    <property type="project" value="TreeGrafter"/>
</dbReference>
<dbReference type="CDD" id="cd00693">
    <property type="entry name" value="secretory_peroxidase"/>
    <property type="match status" value="1"/>
</dbReference>
<feature type="disulfide bond" evidence="18">
    <location>
        <begin position="1470"/>
        <end position="1502"/>
    </location>
</feature>
<feature type="binding site" evidence="17">
    <location>
        <position position="1464"/>
    </location>
    <ligand>
        <name>Ca(2+)</name>
        <dbReference type="ChEBI" id="CHEBI:29108"/>
        <label>2</label>
    </ligand>
</feature>
<evidence type="ECO:0000256" key="17">
    <source>
        <dbReference type="PIRSR" id="PIRSR600823-3"/>
    </source>
</evidence>
<keyword evidence="12 17" id="KW-0408">Iron</keyword>
<feature type="binding site" evidence="17">
    <location>
        <position position="1345"/>
    </location>
    <ligand>
        <name>Ca(2+)</name>
        <dbReference type="ChEBI" id="CHEBI:29108"/>
        <label>1</label>
    </ligand>
</feature>
<keyword evidence="10" id="KW-0779">Telomere</keyword>
<keyword evidence="15" id="KW-0539">Nucleus</keyword>
<keyword evidence="6" id="KW-0158">Chromosome</keyword>
<evidence type="ECO:0000256" key="7">
    <source>
        <dbReference type="ARBA" id="ARBA00022559"/>
    </source>
</evidence>
<evidence type="ECO:0000256" key="10">
    <source>
        <dbReference type="ARBA" id="ARBA00022895"/>
    </source>
</evidence>
<comment type="subcellular location">
    <subcellularLocation>
        <location evidence="3">Chromosome</location>
        <location evidence="3">Telomere</location>
    </subcellularLocation>
    <subcellularLocation>
        <location evidence="2">Nucleus</location>
    </subcellularLocation>
</comment>
<feature type="compositionally biased region" description="Low complexity" evidence="20">
    <location>
        <begin position="20"/>
        <end position="30"/>
    </location>
</feature>
<dbReference type="InterPro" id="IPR000823">
    <property type="entry name" value="Peroxidase_pln"/>
</dbReference>
<dbReference type="GO" id="GO:0045740">
    <property type="term" value="P:positive regulation of DNA replication"/>
    <property type="evidence" value="ECO:0007669"/>
    <property type="project" value="TreeGrafter"/>
</dbReference>
<feature type="binding site" evidence="17">
    <location>
        <position position="1516"/>
    </location>
    <ligand>
        <name>Ca(2+)</name>
        <dbReference type="ChEBI" id="CHEBI:29108"/>
        <label>2</label>
    </ligand>
</feature>
<evidence type="ECO:0000313" key="23">
    <source>
        <dbReference type="Proteomes" id="UP000541444"/>
    </source>
</evidence>
<comment type="similarity">
    <text evidence="4">Belongs to the CTC1 family.</text>
</comment>
<evidence type="ECO:0000256" key="3">
    <source>
        <dbReference type="ARBA" id="ARBA00004574"/>
    </source>
</evidence>
<protein>
    <recommendedName>
        <fullName evidence="5">CST complex subunit CTC1</fullName>
    </recommendedName>
</protein>
<evidence type="ECO:0000259" key="21">
    <source>
        <dbReference type="PROSITE" id="PS50873"/>
    </source>
</evidence>
<feature type="binding site" evidence="17">
    <location>
        <position position="1524"/>
    </location>
    <ligand>
        <name>Ca(2+)</name>
        <dbReference type="ChEBI" id="CHEBI:29108"/>
        <label>2</label>
    </ligand>
</feature>
<comment type="similarity">
    <text evidence="19">Belongs to the peroxidase family.</text>
</comment>
<feature type="binding site" evidence="17">
    <location>
        <position position="1359"/>
    </location>
    <ligand>
        <name>Ca(2+)</name>
        <dbReference type="ChEBI" id="CHEBI:29108"/>
        <label>1</label>
    </ligand>
</feature>
<evidence type="ECO:0000256" key="2">
    <source>
        <dbReference type="ARBA" id="ARBA00004123"/>
    </source>
</evidence>
<sequence length="1596" mass="176214">MEPPKLLSISDLLQQSLPLTGSSSLTPHSSNNTPFQTNSNNPQQQLHLQQRPSASLETQFHPNSYPRILTPLNHPVLIVGTIDFHVNGNCPISKSMSSGCLSFSDGSARVCCAVLDLDDTKIVGKKINVFSWNFIPFSSKCGSFLEIIRWGLPDSTCKLIRCSDVGVYPFASSAPSSEGSCVHGKLGSISPVLVVPCTTQNRKATTSSGENSSGTQNLSGFLVELMVCKCKLVSGEVGNCHSFTSPVTVYFLGLTSLWHPILSKMLRKVICVTGLKKKLVFIGNEDSYLMFVTTEKSVLRMLSTPLEDLGFLRRLAVTGQGECNTYNGIVTGIYMNGMAVELDEKVWLLLTDRFLAPPHPVRVGALISVSNVHFICPKFSWTRTLLLGACFKSTIAVKSFSPQESQSHIRAHTQSLLGNFTDSLVFSARFWLLLTVSCFKKKFAGIFSEKDILGSQRKEGMAQMYASSFLPSCVFQPRHGVLKEFCKHNLFGCGNEPSYSNIKLVVPISNFISHCEASWVTMLLQKQHDYDSSLRTCEGKSYYRLIRQIMSSDDFGVILMGALQISSTSGRLQLTDATASIDVVIPDFSSSCDIGNIYELRYYSIVMEGVPAKVDSLVRRNSEPFSCKEIFCHIRPMTEIKPSAIFVHFFMKDASCLNASLHLPYMNSGDGLKGIQDGLFHILLITHKFPVIQNVQSNSVVSTKSSTFAEATIFPWDLFLRGEHPIQVTVESEEKRNGLSLCNKRPKLVHESRPLTSGIEYIFRVANDGSLGCISNCSRSEKGYCGDHKSCITSSPHDMPCLAIIKSLTGQRSARYGTLCHANCNRIDGVCCNLGAHKMLLEFSSKYFSNYQLLQVGGYYIMKYGNEELLSSVKGIGSVSCKSLVTPQTPLWSLSFFCDEVVSFKNLLQNHLSQIDSILNDAVRAGSSSNKELFFQRFWNQSLEKNSDIKLHLSLNAMNQLKIDIKFLEDRSVKPVNISEDAANTSTCIGTTITAPHPFSGSTESGFRLPQGDLISVHGNVIDVHSMGCDFVDSKAHVRLRGTISKHSYPIGMGPGVNATFHRVLVMGPRELMLTPVSFVAINFVKELVCPEHVGGSSLPRFGSAIFSSESLITVSSNLISEFIPYLETTPMRYRCRVVAIHSLVLEKPNCKFLRQQPMQQSRPTPMNIPFAGFVLDDGSSLCCCWASGQIASMFLRLHEKIPVMTFNNNNREPKTGRPDKIQRSASSYLNKILKKHHRITVRNYGALVDSSCQNLIFSTNSGNSFGDSDEKLLKFVVLNACCGSVLSIVGSLVDSNGFRILEKELGALEMTTHHQMQNIWAREVQYVNPQIEARDLLQQLLGCDGSVLLDDTVTLKGEKNALPNKNSVRGFEVIDNIKAIVEKTCPSTVSCTNILTLAAREAIYLTGGLFWSVALSRRDSLTASESSANEQLPSPFEPLKNITLKFTSKGLSEKDVVLSGAHTVGFAQCFTFKQRLFNFNGSNQPDPTLDTLLLNDLQNRCPNQDSSDNKLAPLDPVTTNKFDNVYYKNLVNNSGVLQSDHALMGDSSGAAMVNNYSKYPYLFSKDFEASMVKLINVGVLIGKDGEIRKNCRVIN</sequence>
<dbReference type="InterPro" id="IPR010255">
    <property type="entry name" value="Haem_peroxidase_sf"/>
</dbReference>
<dbReference type="EMBL" id="JACGCM010002205">
    <property type="protein sequence ID" value="KAF6143514.1"/>
    <property type="molecule type" value="Genomic_DNA"/>
</dbReference>
<keyword evidence="7" id="KW-0575">Peroxidase</keyword>
<dbReference type="FunFam" id="1.10.420.10:FF:000001">
    <property type="entry name" value="Peroxidase"/>
    <property type="match status" value="1"/>
</dbReference>
<dbReference type="SUPFAM" id="SSF48113">
    <property type="entry name" value="Heme-dependent peroxidases"/>
    <property type="match status" value="1"/>
</dbReference>
<feature type="binding site" evidence="17">
    <location>
        <position position="1519"/>
    </location>
    <ligand>
        <name>Ca(2+)</name>
        <dbReference type="ChEBI" id="CHEBI:29108"/>
        <label>2</label>
    </ligand>
</feature>
<feature type="compositionally biased region" description="Polar residues" evidence="20">
    <location>
        <begin position="31"/>
        <end position="53"/>
    </location>
</feature>
<evidence type="ECO:0000256" key="4">
    <source>
        <dbReference type="ARBA" id="ARBA00006332"/>
    </source>
</evidence>
<evidence type="ECO:0000256" key="5">
    <source>
        <dbReference type="ARBA" id="ARBA00016175"/>
    </source>
</evidence>
<gene>
    <name evidence="22" type="ORF">GIB67_029683</name>
</gene>
<dbReference type="Gene3D" id="1.10.520.10">
    <property type="match status" value="1"/>
</dbReference>
<comment type="catalytic activity">
    <reaction evidence="1">
        <text>2 a phenolic donor + H2O2 = 2 a phenolic radical donor + 2 H2O</text>
        <dbReference type="Rhea" id="RHEA:56136"/>
        <dbReference type="ChEBI" id="CHEBI:15377"/>
        <dbReference type="ChEBI" id="CHEBI:16240"/>
        <dbReference type="ChEBI" id="CHEBI:139520"/>
        <dbReference type="ChEBI" id="CHEBI:139521"/>
        <dbReference type="EC" id="1.11.1.7"/>
    </reaction>
</comment>
<dbReference type="GO" id="GO:0046872">
    <property type="term" value="F:metal ion binding"/>
    <property type="evidence" value="ECO:0007669"/>
    <property type="project" value="UniProtKB-KW"/>
</dbReference>
<dbReference type="Pfam" id="PF15491">
    <property type="entry name" value="CTC1_2"/>
    <property type="match status" value="1"/>
</dbReference>
<proteinExistence type="inferred from homology"/>
<feature type="binding site" description="axial binding residue" evidence="17">
    <location>
        <position position="1463"/>
    </location>
    <ligand>
        <name>heme b</name>
        <dbReference type="ChEBI" id="CHEBI:60344"/>
    </ligand>
    <ligandPart>
        <name>Fe</name>
        <dbReference type="ChEBI" id="CHEBI:18248"/>
    </ligandPart>
</feature>
<dbReference type="InterPro" id="IPR033905">
    <property type="entry name" value="Secretory_peroxidase"/>
</dbReference>
<dbReference type="GO" id="GO:0010833">
    <property type="term" value="P:telomere maintenance via telomere lengthening"/>
    <property type="evidence" value="ECO:0007669"/>
    <property type="project" value="TreeGrafter"/>
</dbReference>
<keyword evidence="9 17" id="KW-0479">Metal-binding</keyword>
<dbReference type="Gene3D" id="1.10.420.10">
    <property type="entry name" value="Peroxidase, domain 2"/>
    <property type="match status" value="1"/>
</dbReference>
<keyword evidence="14 18" id="KW-1015">Disulfide bond</keyword>
<keyword evidence="8" id="KW-0349">Heme</keyword>
<evidence type="ECO:0000256" key="9">
    <source>
        <dbReference type="ARBA" id="ARBA00022723"/>
    </source>
</evidence>
<dbReference type="GO" id="GO:0020037">
    <property type="term" value="F:heme binding"/>
    <property type="evidence" value="ECO:0007669"/>
    <property type="project" value="InterPro"/>
</dbReference>
<feature type="region of interest" description="Disordered" evidence="20">
    <location>
        <begin position="20"/>
        <end position="53"/>
    </location>
</feature>
<evidence type="ECO:0000256" key="14">
    <source>
        <dbReference type="ARBA" id="ARBA00023157"/>
    </source>
</evidence>
<feature type="domain" description="Plant heme peroxidase family profile" evidence="21">
    <location>
        <begin position="1343"/>
        <end position="1596"/>
    </location>
</feature>
<dbReference type="GO" id="GO:0042162">
    <property type="term" value="F:telomeric DNA binding"/>
    <property type="evidence" value="ECO:0007669"/>
    <property type="project" value="TreeGrafter"/>
</dbReference>
<keyword evidence="13" id="KW-0238">DNA-binding</keyword>
<comment type="cofactor">
    <cofactor evidence="17">
        <name>heme b</name>
        <dbReference type="ChEBI" id="CHEBI:60344"/>
    </cofactor>
    <text evidence="17">Binds 1 heme b (iron(II)-protoporphyrin IX) group per subunit.</text>
</comment>
<dbReference type="PANTHER" id="PTHR14865:SF2">
    <property type="entry name" value="CST COMPLEX SUBUNIT CTC1"/>
    <property type="match status" value="1"/>
</dbReference>
<keyword evidence="17" id="KW-0106">Calcium</keyword>
<dbReference type="InterPro" id="IPR002016">
    <property type="entry name" value="Haem_peroxidase"/>
</dbReference>
<dbReference type="Proteomes" id="UP000541444">
    <property type="component" value="Unassembled WGS sequence"/>
</dbReference>
<comment type="cofactor">
    <cofactor evidence="17">
        <name>Ca(2+)</name>
        <dbReference type="ChEBI" id="CHEBI:29108"/>
    </cofactor>
    <text evidence="17">Binds 2 calcium ions per subunit.</text>
</comment>
<name>A0A7J7LLZ2_9MAGN</name>
<evidence type="ECO:0000256" key="1">
    <source>
        <dbReference type="ARBA" id="ARBA00000189"/>
    </source>
</evidence>
<evidence type="ECO:0000256" key="18">
    <source>
        <dbReference type="PIRSR" id="PIRSR600823-5"/>
    </source>
</evidence>
<evidence type="ECO:0000256" key="12">
    <source>
        <dbReference type="ARBA" id="ARBA00023004"/>
    </source>
</evidence>
<evidence type="ECO:0000256" key="19">
    <source>
        <dbReference type="RuleBase" id="RU004241"/>
    </source>
</evidence>
<dbReference type="InterPro" id="IPR028262">
    <property type="entry name" value="CTC1_plant"/>
</dbReference>
<evidence type="ECO:0000256" key="15">
    <source>
        <dbReference type="ARBA" id="ARBA00023242"/>
    </source>
</evidence>
<comment type="caution">
    <text evidence="22">The sequence shown here is derived from an EMBL/GenBank/DDBJ whole genome shotgun (WGS) entry which is preliminary data.</text>
</comment>
<evidence type="ECO:0000256" key="11">
    <source>
        <dbReference type="ARBA" id="ARBA00023002"/>
    </source>
</evidence>
<feature type="disulfide bond" evidence="18">
    <location>
        <begin position="1392"/>
        <end position="1592"/>
    </location>
</feature>
<dbReference type="GO" id="GO:0042744">
    <property type="term" value="P:hydrogen peroxide catabolic process"/>
    <property type="evidence" value="ECO:0007669"/>
    <property type="project" value="InterPro"/>
</dbReference>
<dbReference type="OrthoDB" id="2314520at2759"/>
<evidence type="ECO:0000256" key="13">
    <source>
        <dbReference type="ARBA" id="ARBA00023125"/>
    </source>
</evidence>
<keyword evidence="11" id="KW-0560">Oxidoreductase</keyword>
<evidence type="ECO:0000256" key="8">
    <source>
        <dbReference type="ARBA" id="ARBA00022617"/>
    </source>
</evidence>
<feature type="binding site" evidence="17">
    <location>
        <position position="1347"/>
    </location>
    <ligand>
        <name>Ca(2+)</name>
        <dbReference type="ChEBI" id="CHEBI:29108"/>
        <label>1</label>
    </ligand>
</feature>
<dbReference type="GO" id="GO:0006979">
    <property type="term" value="P:response to oxidative stress"/>
    <property type="evidence" value="ECO:0007669"/>
    <property type="project" value="InterPro"/>
</dbReference>
<evidence type="ECO:0000256" key="6">
    <source>
        <dbReference type="ARBA" id="ARBA00022454"/>
    </source>
</evidence>
<evidence type="ECO:0000256" key="16">
    <source>
        <dbReference type="PIRSR" id="PIRSR600823-2"/>
    </source>
</evidence>
<dbReference type="Pfam" id="PF00141">
    <property type="entry name" value="peroxidase"/>
    <property type="match status" value="1"/>
</dbReference>
<evidence type="ECO:0000313" key="22">
    <source>
        <dbReference type="EMBL" id="KAF6143514.1"/>
    </source>
</evidence>
<feature type="binding site" evidence="16">
    <location>
        <position position="1434"/>
    </location>
    <ligand>
        <name>substrate</name>
    </ligand>
</feature>
<dbReference type="PRINTS" id="PR00458">
    <property type="entry name" value="PEROXIDASE"/>
</dbReference>
<feature type="binding site" evidence="17">
    <location>
        <position position="1343"/>
    </location>
    <ligand>
        <name>Ca(2+)</name>
        <dbReference type="ChEBI" id="CHEBI:29108"/>
        <label>1</label>
    </ligand>
</feature>
<organism evidence="22 23">
    <name type="scientific">Kingdonia uniflora</name>
    <dbReference type="NCBI Taxonomy" id="39325"/>
    <lineage>
        <taxon>Eukaryota</taxon>
        <taxon>Viridiplantae</taxon>
        <taxon>Streptophyta</taxon>
        <taxon>Embryophyta</taxon>
        <taxon>Tracheophyta</taxon>
        <taxon>Spermatophyta</taxon>
        <taxon>Magnoliopsida</taxon>
        <taxon>Ranunculales</taxon>
        <taxon>Circaeasteraceae</taxon>
        <taxon>Kingdonia</taxon>
    </lineage>
</organism>